<dbReference type="InterPro" id="IPR036116">
    <property type="entry name" value="FN3_sf"/>
</dbReference>
<dbReference type="AlphaFoldDB" id="A0A1Y4LYK6"/>
<reference evidence="3" key="1">
    <citation type="submission" date="2017-04" db="EMBL/GenBank/DDBJ databases">
        <title>Function of individual gut microbiota members based on whole genome sequencing of pure cultures obtained from chicken caecum.</title>
        <authorList>
            <person name="Medvecky M."/>
            <person name="Cejkova D."/>
            <person name="Polansky O."/>
            <person name="Karasova D."/>
            <person name="Kubasova T."/>
            <person name="Cizek A."/>
            <person name="Rychlik I."/>
        </authorList>
    </citation>
    <scope>NUCLEOTIDE SEQUENCE [LARGE SCALE GENOMIC DNA]</scope>
    <source>
        <strain evidence="3">An178</strain>
    </source>
</reference>
<dbReference type="SUPFAM" id="SSF49265">
    <property type="entry name" value="Fibronectin type III"/>
    <property type="match status" value="1"/>
</dbReference>
<name>A0A1Y4LYK6_9FIRM</name>
<evidence type="ECO:0000259" key="1">
    <source>
        <dbReference type="PROSITE" id="PS50853"/>
    </source>
</evidence>
<dbReference type="Proteomes" id="UP000195447">
    <property type="component" value="Unassembled WGS sequence"/>
</dbReference>
<sequence>MAYGANQELGWIEAWSNGHYRVSNYVAYKQDSENRKLEITLANQQCCSLDSFHTFHNNEGVNNGYGWQVMGGQVVDVNDAVNVPAGGCWTHSGDRYANVEVKYNDDGSVPDILMSTQFIAGINQSDTPEFDWTTKNIKNLFPTISAKPDPPKAPTNLKATNITINQATLTWDAISGASTYIVATGLNTDGAPFYESYSTTNEYLFTRLVENTEYKWKVKAVDSYGQQGEYSSVATFKTLSSQAKVKVNVGGTMKTGKVFVNVNGQMKKVKKIYVNVNGQAKECV</sequence>
<accession>A0A1Y4LYK6</accession>
<dbReference type="CDD" id="cd00063">
    <property type="entry name" value="FN3"/>
    <property type="match status" value="1"/>
</dbReference>
<evidence type="ECO:0000313" key="3">
    <source>
        <dbReference type="Proteomes" id="UP000195447"/>
    </source>
</evidence>
<dbReference type="RefSeq" id="WP_087158110.1">
    <property type="nucleotide sequence ID" value="NZ_NFKM01000002.1"/>
</dbReference>
<proteinExistence type="predicted"/>
<comment type="caution">
    <text evidence="2">The sequence shown here is derived from an EMBL/GenBank/DDBJ whole genome shotgun (WGS) entry which is preliminary data.</text>
</comment>
<gene>
    <name evidence="2" type="ORF">B5F14_01560</name>
</gene>
<dbReference type="Pfam" id="PF00041">
    <property type="entry name" value="fn3"/>
    <property type="match status" value="1"/>
</dbReference>
<organism evidence="2 3">
    <name type="scientific">Faecalitalea cylindroides</name>
    <dbReference type="NCBI Taxonomy" id="39483"/>
    <lineage>
        <taxon>Bacteria</taxon>
        <taxon>Bacillati</taxon>
        <taxon>Bacillota</taxon>
        <taxon>Erysipelotrichia</taxon>
        <taxon>Erysipelotrichales</taxon>
        <taxon>Erysipelotrichaceae</taxon>
        <taxon>Faecalitalea</taxon>
    </lineage>
</organism>
<dbReference type="SMART" id="SM00060">
    <property type="entry name" value="FN3"/>
    <property type="match status" value="1"/>
</dbReference>
<dbReference type="Gene3D" id="2.60.40.10">
    <property type="entry name" value="Immunoglobulins"/>
    <property type="match status" value="1"/>
</dbReference>
<dbReference type="EMBL" id="NFKM01000002">
    <property type="protein sequence ID" value="OUP61668.1"/>
    <property type="molecule type" value="Genomic_DNA"/>
</dbReference>
<dbReference type="InterPro" id="IPR013783">
    <property type="entry name" value="Ig-like_fold"/>
</dbReference>
<dbReference type="InterPro" id="IPR003961">
    <property type="entry name" value="FN3_dom"/>
</dbReference>
<evidence type="ECO:0000313" key="2">
    <source>
        <dbReference type="EMBL" id="OUP61668.1"/>
    </source>
</evidence>
<dbReference type="PROSITE" id="PS50853">
    <property type="entry name" value="FN3"/>
    <property type="match status" value="1"/>
</dbReference>
<keyword evidence="3" id="KW-1185">Reference proteome</keyword>
<feature type="domain" description="Fibronectin type-III" evidence="1">
    <location>
        <begin position="153"/>
        <end position="241"/>
    </location>
</feature>
<protein>
    <recommendedName>
        <fullName evidence="1">Fibronectin type-III domain-containing protein</fullName>
    </recommendedName>
</protein>